<dbReference type="InterPro" id="IPR050356">
    <property type="entry name" value="SulA_CellDiv_inhibitor"/>
</dbReference>
<gene>
    <name evidence="4" type="ORF">FE840_003945</name>
</gene>
<dbReference type="InterPro" id="IPR043128">
    <property type="entry name" value="Rev_trsase/Diguanyl_cyclase"/>
</dbReference>
<reference evidence="4 5" key="1">
    <citation type="submission" date="2020-06" db="EMBL/GenBank/DDBJ databases">
        <title>Genome sequence of Rhizobium sp strain ADMK78.</title>
        <authorList>
            <person name="Rahi P."/>
        </authorList>
    </citation>
    <scope>NUCLEOTIDE SEQUENCE [LARGE SCALE GENOMIC DNA]</scope>
    <source>
        <strain evidence="4 5">ADMK78</strain>
    </source>
</reference>
<dbReference type="InterPro" id="IPR043502">
    <property type="entry name" value="DNA/RNA_pol_sf"/>
</dbReference>
<name>A0ABX6QJN1_9HYPH</name>
<accession>A0ABX6QJN1</accession>
<keyword evidence="5" id="KW-1185">Reference proteome</keyword>
<evidence type="ECO:0000259" key="3">
    <source>
        <dbReference type="Pfam" id="PF00817"/>
    </source>
</evidence>
<evidence type="ECO:0000256" key="1">
    <source>
        <dbReference type="ARBA" id="ARBA00010945"/>
    </source>
</evidence>
<comment type="similarity">
    <text evidence="1">Belongs to the DNA polymerase type-Y family.</text>
</comment>
<evidence type="ECO:0000313" key="4">
    <source>
        <dbReference type="EMBL" id="QLF68763.1"/>
    </source>
</evidence>
<dbReference type="InterPro" id="IPR001126">
    <property type="entry name" value="UmuC"/>
</dbReference>
<dbReference type="Gene3D" id="3.40.1170.60">
    <property type="match status" value="1"/>
</dbReference>
<dbReference type="PANTHER" id="PTHR35369:SF2">
    <property type="entry name" value="BLR3025 PROTEIN"/>
    <property type="match status" value="1"/>
</dbReference>
<keyword evidence="2" id="KW-0227">DNA damage</keyword>
<dbReference type="Proteomes" id="UP000308530">
    <property type="component" value="Chromosome"/>
</dbReference>
<evidence type="ECO:0000256" key="2">
    <source>
        <dbReference type="ARBA" id="ARBA00022763"/>
    </source>
</evidence>
<proteinExistence type="inferred from homology"/>
<dbReference type="Gene3D" id="3.30.70.270">
    <property type="match status" value="1"/>
</dbReference>
<dbReference type="SUPFAM" id="SSF56672">
    <property type="entry name" value="DNA/RNA polymerases"/>
    <property type="match status" value="1"/>
</dbReference>
<dbReference type="CDD" id="cd03468">
    <property type="entry name" value="PolY_like"/>
    <property type="match status" value="1"/>
</dbReference>
<organism evidence="4 5">
    <name type="scientific">Peteryoungia desertarenae</name>
    <dbReference type="NCBI Taxonomy" id="1813451"/>
    <lineage>
        <taxon>Bacteria</taxon>
        <taxon>Pseudomonadati</taxon>
        <taxon>Pseudomonadota</taxon>
        <taxon>Alphaproteobacteria</taxon>
        <taxon>Hyphomicrobiales</taxon>
        <taxon>Rhizobiaceae</taxon>
        <taxon>Peteryoungia</taxon>
    </lineage>
</organism>
<sequence length="553" mass="60464">MNAAFTPSLLQTAPDCDRRILSLYFPRLSTDRIARRRWGLSWRSPGQAGSTGHPEAAGQTLPPLVCAGRVANNLRLTALDERAESFGLRIGQGLAEARAICPAIEVIEADPDADRSFLEAIADWCDRYTPLVAIDGSDGLMLDITGCAHLFGGEANLLADLTARLCGLGLEVEAAIGPTPGLAQACSRHQGPAIVAIAEAPDVLSPLPVKALRLAAEIVVDMARVGLKTIGDLLSAPRAPIMRRFGPSPILRLDQALGLEGEPISPRRVPAMISVERRLAEPISEEEHILDLAGRLAAGLRATLEARAEGGRLFELMLFRLDGRVFRIEVGASAPLRDPQRIRALFEERLSVLRDGLDAGFGFELLRLNVLRSEAFENRQAKLDDEDGEGEQLTRFVDQVAARLGTRALSLPLSLSSHWPDRASAHQPLSDALALLSAGSPSAASVLDAGSRPPVRGLRPLRFLARAEEVEVMSSVPDGPPASFRWRRLQRRILKAEGPERIAPEWWIDGEEAPPRDYFRVEDTAGQRFWLYREGLYERPGRKPSWFLQGFFA</sequence>
<dbReference type="Pfam" id="PF00817">
    <property type="entry name" value="IMS"/>
    <property type="match status" value="1"/>
</dbReference>
<dbReference type="EMBL" id="CP058350">
    <property type="protein sequence ID" value="QLF68763.1"/>
    <property type="molecule type" value="Genomic_DNA"/>
</dbReference>
<dbReference type="PANTHER" id="PTHR35369">
    <property type="entry name" value="BLR3025 PROTEIN-RELATED"/>
    <property type="match status" value="1"/>
</dbReference>
<evidence type="ECO:0000313" key="5">
    <source>
        <dbReference type="Proteomes" id="UP000308530"/>
    </source>
</evidence>
<feature type="domain" description="UmuC" evidence="3">
    <location>
        <begin position="63"/>
        <end position="187"/>
    </location>
</feature>
<protein>
    <submittedName>
        <fullName evidence="4">DNA polymerase Y family protein</fullName>
    </submittedName>
</protein>